<comment type="caution">
    <text evidence="2">The sequence shown here is derived from an EMBL/GenBank/DDBJ whole genome shotgun (WGS) entry which is preliminary data.</text>
</comment>
<evidence type="ECO:0000313" key="3">
    <source>
        <dbReference type="Proteomes" id="UP000813461"/>
    </source>
</evidence>
<accession>A0A8K0VXP3</accession>
<organism evidence="2 3">
    <name type="scientific">Paraphoma chrysanthemicola</name>
    <dbReference type="NCBI Taxonomy" id="798071"/>
    <lineage>
        <taxon>Eukaryota</taxon>
        <taxon>Fungi</taxon>
        <taxon>Dikarya</taxon>
        <taxon>Ascomycota</taxon>
        <taxon>Pezizomycotina</taxon>
        <taxon>Dothideomycetes</taxon>
        <taxon>Pleosporomycetidae</taxon>
        <taxon>Pleosporales</taxon>
        <taxon>Pleosporineae</taxon>
        <taxon>Phaeosphaeriaceae</taxon>
        <taxon>Paraphoma</taxon>
    </lineage>
</organism>
<name>A0A8K0VXP3_9PLEO</name>
<sequence>MSCVISTCMACIGGELASLAPMSPSGAPTRAMPPVGSSDVPMVSVLVFDLAEKRIEVSSSHPVAVKGSNAWREHRGTEQSASSAAVRGGCPSGRPLAFGEAFEDSRSDGETNKGLAARRTVRHGQTVIARWSRDPASKRARVSRYAAETIGCPKQIQGRRNESIVTVRRHCTRREARSRVRSGGSVLPERGGRVGPACMPQRAVVPNKGGRGIERLRLFWLPNPPAARIQGTSCYINLAPAARHYHFAPASPHSIY</sequence>
<gene>
    <name evidence="2" type="ORF">FB567DRAFT_550083</name>
</gene>
<dbReference type="OrthoDB" id="10550203at2759"/>
<evidence type="ECO:0000256" key="1">
    <source>
        <dbReference type="SAM" id="MobiDB-lite"/>
    </source>
</evidence>
<keyword evidence="3" id="KW-1185">Reference proteome</keyword>
<dbReference type="AlphaFoldDB" id="A0A8K0VXP3"/>
<evidence type="ECO:0000313" key="2">
    <source>
        <dbReference type="EMBL" id="KAH7086604.1"/>
    </source>
</evidence>
<feature type="region of interest" description="Disordered" evidence="1">
    <location>
        <begin position="97"/>
        <end position="121"/>
    </location>
</feature>
<proteinExistence type="predicted"/>
<reference evidence="2" key="1">
    <citation type="journal article" date="2021" name="Nat. Commun.">
        <title>Genetic determinants of endophytism in the Arabidopsis root mycobiome.</title>
        <authorList>
            <person name="Mesny F."/>
            <person name="Miyauchi S."/>
            <person name="Thiergart T."/>
            <person name="Pickel B."/>
            <person name="Atanasova L."/>
            <person name="Karlsson M."/>
            <person name="Huettel B."/>
            <person name="Barry K.W."/>
            <person name="Haridas S."/>
            <person name="Chen C."/>
            <person name="Bauer D."/>
            <person name="Andreopoulos W."/>
            <person name="Pangilinan J."/>
            <person name="LaButti K."/>
            <person name="Riley R."/>
            <person name="Lipzen A."/>
            <person name="Clum A."/>
            <person name="Drula E."/>
            <person name="Henrissat B."/>
            <person name="Kohler A."/>
            <person name="Grigoriev I.V."/>
            <person name="Martin F.M."/>
            <person name="Hacquard S."/>
        </authorList>
    </citation>
    <scope>NUCLEOTIDE SEQUENCE</scope>
    <source>
        <strain evidence="2">MPI-SDFR-AT-0120</strain>
    </source>
</reference>
<protein>
    <submittedName>
        <fullName evidence="2">Uncharacterized protein</fullName>
    </submittedName>
</protein>
<dbReference type="EMBL" id="JAGMVJ010000011">
    <property type="protein sequence ID" value="KAH7086604.1"/>
    <property type="molecule type" value="Genomic_DNA"/>
</dbReference>
<dbReference type="Proteomes" id="UP000813461">
    <property type="component" value="Unassembled WGS sequence"/>
</dbReference>